<gene>
    <name evidence="2" type="ORF">SRIMR7_41400</name>
</gene>
<dbReference type="InterPro" id="IPR003812">
    <property type="entry name" value="Fido"/>
</dbReference>
<proteinExistence type="predicted"/>
<geneLocation type="plasmid" evidence="2 3">
    <name>pSRIMR7</name>
</geneLocation>
<evidence type="ECO:0000313" key="2">
    <source>
        <dbReference type="EMBL" id="UNZ08625.1"/>
    </source>
</evidence>
<keyword evidence="2" id="KW-0614">Plasmid</keyword>
<evidence type="ECO:0000313" key="3">
    <source>
        <dbReference type="Proteomes" id="UP000829494"/>
    </source>
</evidence>
<dbReference type="EMBL" id="CP094299">
    <property type="protein sequence ID" value="UNZ08625.1"/>
    <property type="molecule type" value="Genomic_DNA"/>
</dbReference>
<dbReference type="PANTHER" id="PTHR13504">
    <property type="entry name" value="FIDO DOMAIN-CONTAINING PROTEIN DDB_G0283145"/>
    <property type="match status" value="1"/>
</dbReference>
<dbReference type="Proteomes" id="UP000829494">
    <property type="component" value="Plasmid pSRIMR7"/>
</dbReference>
<dbReference type="InterPro" id="IPR040198">
    <property type="entry name" value="Fido_containing"/>
</dbReference>
<organism evidence="2 3">
    <name type="scientific">Streptomyces rimosus subsp. rimosus</name>
    <dbReference type="NCBI Taxonomy" id="132474"/>
    <lineage>
        <taxon>Bacteria</taxon>
        <taxon>Bacillati</taxon>
        <taxon>Actinomycetota</taxon>
        <taxon>Actinomycetes</taxon>
        <taxon>Kitasatosporales</taxon>
        <taxon>Streptomycetaceae</taxon>
        <taxon>Streptomyces</taxon>
    </lineage>
</organism>
<sequence length="389" mass="43974">MIGFGYHSLMLYLTPRLDTDDRRVLEEIDALQEQLRHAVLQVPTKWTQDLRKALTASAIAASNTIEGYRVDAKDVADLMDGERDAVDASEENKAETLAYQQAMTYIQSLHDARDFRYSKELLNALHWMLQGHHHPLRLAGQWRRTAIRITAPGDELATDYEGPDADLLPGLMGELVDWLNDGDLDAHVLVRAAMAHLNLVKIHPWSDGNGRMSRSLQTLVIARGGVLAPEFSSIEAWLGMPGNTWEYYKVLREVGGPIYSPERDTGPWIRFNLLAYHQQTQRVQRRVERSNDCWMQLLEAADTFGVSERQITALHEVAMVGRVRRSRYEKAEAINTQQATRDLQALTKAELLTAVGQTKGRHYVAGPRFPETVLATARRPHTITDPYAS</sequence>
<feature type="domain" description="Fido" evidence="1">
    <location>
        <begin position="117"/>
        <end position="274"/>
    </location>
</feature>
<reference evidence="2 3" key="1">
    <citation type="submission" date="2022-03" db="EMBL/GenBank/DDBJ databases">
        <title>Complete genome of Streptomyces rimosus ssp. rimosus R7 (=ATCC 10970).</title>
        <authorList>
            <person name="Beganovic S."/>
            <person name="Ruckert C."/>
            <person name="Busche T."/>
            <person name="Kalinowski J."/>
            <person name="Wittmann C."/>
        </authorList>
    </citation>
    <scope>NUCLEOTIDE SEQUENCE [LARGE SCALE GENOMIC DNA]</scope>
    <source>
        <strain evidence="2 3">R7</strain>
        <plasmid evidence="2 3">pSRIMR7</plasmid>
    </source>
</reference>
<dbReference type="Pfam" id="PF02661">
    <property type="entry name" value="Fic"/>
    <property type="match status" value="1"/>
</dbReference>
<protein>
    <submittedName>
        <fullName evidence="2">Fic/DOC family protein</fullName>
    </submittedName>
</protein>
<dbReference type="PROSITE" id="PS51459">
    <property type="entry name" value="FIDO"/>
    <property type="match status" value="1"/>
</dbReference>
<keyword evidence="3" id="KW-1185">Reference proteome</keyword>
<accession>A0ABY3ZGL4</accession>
<dbReference type="PANTHER" id="PTHR13504:SF38">
    <property type="entry name" value="FIDO DOMAIN-CONTAINING PROTEIN"/>
    <property type="match status" value="1"/>
</dbReference>
<dbReference type="Gene3D" id="1.10.3290.10">
    <property type="entry name" value="Fido-like domain"/>
    <property type="match status" value="1"/>
</dbReference>
<evidence type="ECO:0000259" key="1">
    <source>
        <dbReference type="PROSITE" id="PS51459"/>
    </source>
</evidence>
<name>A0ABY3ZGL4_STRRM</name>
<dbReference type="InterPro" id="IPR036597">
    <property type="entry name" value="Fido-like_dom_sf"/>
</dbReference>
<dbReference type="SUPFAM" id="SSF140931">
    <property type="entry name" value="Fic-like"/>
    <property type="match status" value="1"/>
</dbReference>